<dbReference type="CDD" id="cd01630">
    <property type="entry name" value="HAD_KDO-like"/>
    <property type="match status" value="1"/>
</dbReference>
<evidence type="ECO:0000256" key="1">
    <source>
        <dbReference type="ARBA" id="ARBA00000898"/>
    </source>
</evidence>
<dbReference type="AlphaFoldDB" id="A0A4V3URB7"/>
<dbReference type="GO" id="GO:0006054">
    <property type="term" value="P:N-acetylneuraminate metabolic process"/>
    <property type="evidence" value="ECO:0007669"/>
    <property type="project" value="UniProtKB-UniPathway"/>
</dbReference>
<evidence type="ECO:0000256" key="14">
    <source>
        <dbReference type="ARBA" id="ARBA00031051"/>
    </source>
</evidence>
<comment type="similarity">
    <text evidence="6">Belongs to the CMP-NeuNAc synthase family.</text>
</comment>
<comment type="pathway">
    <text evidence="4">Amino-sugar metabolism; N-acetylneuraminate metabolism.</text>
</comment>
<dbReference type="InterPro" id="IPR023214">
    <property type="entry name" value="HAD_sf"/>
</dbReference>
<proteinExistence type="inferred from homology"/>
<dbReference type="InterPro" id="IPR010023">
    <property type="entry name" value="KdsC_fam"/>
</dbReference>
<dbReference type="SUPFAM" id="SSF56784">
    <property type="entry name" value="HAD-like"/>
    <property type="match status" value="1"/>
</dbReference>
<dbReference type="InterPro" id="IPR050793">
    <property type="entry name" value="CMP-NeuNAc_synthase"/>
</dbReference>
<reference evidence="15 16" key="1">
    <citation type="submission" date="2019-03" db="EMBL/GenBank/DDBJ databases">
        <title>Genomic Encyclopedia of Type Strains, Phase IV (KMG-IV): sequencing the most valuable type-strain genomes for metagenomic binning, comparative biology and taxonomic classification.</title>
        <authorList>
            <person name="Goeker M."/>
        </authorList>
    </citation>
    <scope>NUCLEOTIDE SEQUENCE [LARGE SCALE GENOMIC DNA]</scope>
    <source>
        <strain evidence="15 16">DSM 26377</strain>
    </source>
</reference>
<dbReference type="InterPro" id="IPR036412">
    <property type="entry name" value="HAD-like_sf"/>
</dbReference>
<dbReference type="SFLD" id="SFLDG01138">
    <property type="entry name" value="C1.6.2:_Deoxy-d-mannose-octulo"/>
    <property type="match status" value="1"/>
</dbReference>
<keyword evidence="13" id="KW-0460">Magnesium</keyword>
<comment type="catalytic activity">
    <reaction evidence="1">
        <text>3-deoxy-alpha-D-manno-2-octulosonate-8-phosphate + H2O = 3-deoxy-alpha-D-manno-oct-2-ulosonate + phosphate</text>
        <dbReference type="Rhea" id="RHEA:11500"/>
        <dbReference type="ChEBI" id="CHEBI:15377"/>
        <dbReference type="ChEBI" id="CHEBI:43474"/>
        <dbReference type="ChEBI" id="CHEBI:85985"/>
        <dbReference type="ChEBI" id="CHEBI:85986"/>
        <dbReference type="EC" id="3.1.3.45"/>
    </reaction>
</comment>
<keyword evidence="16" id="KW-1185">Reference proteome</keyword>
<keyword evidence="11" id="KW-0479">Metal-binding</keyword>
<dbReference type="SFLD" id="SFLDS00003">
    <property type="entry name" value="Haloacid_Dehalogenase"/>
    <property type="match status" value="1"/>
</dbReference>
<dbReference type="InterPro" id="IPR029044">
    <property type="entry name" value="Nucleotide-diphossugar_trans"/>
</dbReference>
<dbReference type="PANTHER" id="PTHR21485">
    <property type="entry name" value="HAD SUPERFAMILY MEMBERS CMAS AND KDSC"/>
    <property type="match status" value="1"/>
</dbReference>
<comment type="cofactor">
    <cofactor evidence="3">
        <name>Mg(2+)</name>
        <dbReference type="ChEBI" id="CHEBI:18420"/>
    </cofactor>
</comment>
<evidence type="ECO:0000313" key="16">
    <source>
        <dbReference type="Proteomes" id="UP000295341"/>
    </source>
</evidence>
<dbReference type="Proteomes" id="UP000295341">
    <property type="component" value="Unassembled WGS sequence"/>
</dbReference>
<evidence type="ECO:0000313" key="15">
    <source>
        <dbReference type="EMBL" id="TDU28927.1"/>
    </source>
</evidence>
<dbReference type="SUPFAM" id="SSF53448">
    <property type="entry name" value="Nucleotide-diphospho-sugar transferases"/>
    <property type="match status" value="1"/>
</dbReference>
<evidence type="ECO:0000256" key="4">
    <source>
        <dbReference type="ARBA" id="ARBA00005141"/>
    </source>
</evidence>
<dbReference type="GO" id="GO:0046872">
    <property type="term" value="F:metal ion binding"/>
    <property type="evidence" value="ECO:0007669"/>
    <property type="project" value="UniProtKB-KW"/>
</dbReference>
<keyword evidence="12" id="KW-0378">Hydrolase</keyword>
<protein>
    <recommendedName>
        <fullName evidence="10">3-deoxy-D-manno-octulosonate 8-phosphate phosphatase KdsC</fullName>
        <ecNumber evidence="8">2.7.7.43</ecNumber>
        <ecNumber evidence="9">3.1.3.45</ecNumber>
    </recommendedName>
    <alternativeName>
        <fullName evidence="14">KDO 8-P phosphatase</fullName>
    </alternativeName>
</protein>
<comment type="subunit">
    <text evidence="7">Homotetramer.</text>
</comment>
<evidence type="ECO:0000256" key="9">
    <source>
        <dbReference type="ARBA" id="ARBA00013066"/>
    </source>
</evidence>
<dbReference type="SFLD" id="SFLDG01136">
    <property type="entry name" value="C1.6:_Phosphoserine_Phosphatas"/>
    <property type="match status" value="1"/>
</dbReference>
<dbReference type="UniPathway" id="UPA00628"/>
<evidence type="ECO:0000256" key="8">
    <source>
        <dbReference type="ARBA" id="ARBA00012491"/>
    </source>
</evidence>
<evidence type="ECO:0000256" key="3">
    <source>
        <dbReference type="ARBA" id="ARBA00001946"/>
    </source>
</evidence>
<dbReference type="GO" id="GO:0008781">
    <property type="term" value="F:N-acylneuraminate cytidylyltransferase activity"/>
    <property type="evidence" value="ECO:0007669"/>
    <property type="project" value="UniProtKB-EC"/>
</dbReference>
<sequence>MAMRWVALLPLRRGADDLRVIAGRPLYAWSLGAALDSGSFDAIYVASDNAAVRDDARTRFGSRVQVIECAASSATGAGSSESVMLELASKVPCDVMCLVQATSPATLAEDFRLARARFERDNLDSLLTGVEFKRFCWTADGQPLGHDPAQRTERQDVAGSVMENGAFTFTRTEQLTRTGARLGGRIGVHLMHEESAAPLERSNWEAVERLLRRRVTVSRDIRMIVVDVDGTFTDGGMYYDANGEALKKFSTRDAKGLLLLQEAGVRICIVTAENSAVVHARMRKLKFQDYFPGVTDKPIWLAEAQQRWQLNLEQIAYIGDDVNDLACLSIVGLSACPADAVPEVRDAVKYICTAEGGDGAVREFSDMIRADLVASGRAVAPAKYTGGPP</sequence>
<evidence type="ECO:0000256" key="2">
    <source>
        <dbReference type="ARBA" id="ARBA00001862"/>
    </source>
</evidence>
<comment type="caution">
    <text evidence="15">The sequence shown here is derived from an EMBL/GenBank/DDBJ whole genome shotgun (WGS) entry which is preliminary data.</text>
</comment>
<dbReference type="Gene3D" id="3.90.550.10">
    <property type="entry name" value="Spore Coat Polysaccharide Biosynthesis Protein SpsA, Chain A"/>
    <property type="match status" value="1"/>
</dbReference>
<organism evidence="15 16">
    <name type="scientific">Panacagrimonas perspica</name>
    <dbReference type="NCBI Taxonomy" id="381431"/>
    <lineage>
        <taxon>Bacteria</taxon>
        <taxon>Pseudomonadati</taxon>
        <taxon>Pseudomonadota</taxon>
        <taxon>Gammaproteobacteria</taxon>
        <taxon>Nevskiales</taxon>
        <taxon>Nevskiaceae</taxon>
        <taxon>Panacagrimonas</taxon>
    </lineage>
</organism>
<dbReference type="GO" id="GO:0019143">
    <property type="term" value="F:3-deoxy-manno-octulosonate-8-phosphatase activity"/>
    <property type="evidence" value="ECO:0007669"/>
    <property type="project" value="UniProtKB-EC"/>
</dbReference>
<gene>
    <name evidence="15" type="ORF">DFR24_3308</name>
</gene>
<dbReference type="EC" id="3.1.3.45" evidence="9"/>
<evidence type="ECO:0000256" key="10">
    <source>
        <dbReference type="ARBA" id="ARBA00020092"/>
    </source>
</evidence>
<evidence type="ECO:0000256" key="12">
    <source>
        <dbReference type="ARBA" id="ARBA00022801"/>
    </source>
</evidence>
<dbReference type="Gene3D" id="3.40.50.1000">
    <property type="entry name" value="HAD superfamily/HAD-like"/>
    <property type="match status" value="1"/>
</dbReference>
<dbReference type="Pfam" id="PF02348">
    <property type="entry name" value="CTP_transf_3"/>
    <property type="match status" value="1"/>
</dbReference>
<dbReference type="EMBL" id="SOBT01000009">
    <property type="protein sequence ID" value="TDU28927.1"/>
    <property type="molecule type" value="Genomic_DNA"/>
</dbReference>
<evidence type="ECO:0000256" key="11">
    <source>
        <dbReference type="ARBA" id="ARBA00022723"/>
    </source>
</evidence>
<name>A0A4V3URB7_9GAMM</name>
<dbReference type="Pfam" id="PF08282">
    <property type="entry name" value="Hydrolase_3"/>
    <property type="match status" value="1"/>
</dbReference>
<dbReference type="NCBIfam" id="TIGR01670">
    <property type="entry name" value="KdsC-phosphatas"/>
    <property type="match status" value="1"/>
</dbReference>
<dbReference type="InterPro" id="IPR003329">
    <property type="entry name" value="Cytidylyl_trans"/>
</dbReference>
<dbReference type="PANTHER" id="PTHR21485:SF3">
    <property type="entry name" value="N-ACYLNEURAMINATE CYTIDYLYLTRANSFERASE"/>
    <property type="match status" value="1"/>
</dbReference>
<keyword evidence="15" id="KW-0548">Nucleotidyltransferase</keyword>
<evidence type="ECO:0000256" key="6">
    <source>
        <dbReference type="ARBA" id="ARBA00010726"/>
    </source>
</evidence>
<comment type="similarity">
    <text evidence="5">Belongs to the KdsC family.</text>
</comment>
<evidence type="ECO:0000256" key="7">
    <source>
        <dbReference type="ARBA" id="ARBA00011881"/>
    </source>
</evidence>
<dbReference type="FunFam" id="3.40.50.1000:FF:000029">
    <property type="entry name" value="3-deoxy-D-manno-octulosonate 8-phosphate phosphatase KdsC"/>
    <property type="match status" value="1"/>
</dbReference>
<dbReference type="EC" id="2.7.7.43" evidence="8"/>
<evidence type="ECO:0000256" key="13">
    <source>
        <dbReference type="ARBA" id="ARBA00022842"/>
    </source>
</evidence>
<evidence type="ECO:0000256" key="5">
    <source>
        <dbReference type="ARBA" id="ARBA00005893"/>
    </source>
</evidence>
<accession>A0A4V3URB7</accession>
<comment type="catalytic activity">
    <reaction evidence="2">
        <text>an N-acylneuraminate + CTP = a CMP-N-acyl-beta-neuraminate + diphosphate</text>
        <dbReference type="Rhea" id="RHEA:11344"/>
        <dbReference type="ChEBI" id="CHEBI:33019"/>
        <dbReference type="ChEBI" id="CHEBI:37563"/>
        <dbReference type="ChEBI" id="CHEBI:60073"/>
        <dbReference type="ChEBI" id="CHEBI:68671"/>
        <dbReference type="EC" id="2.7.7.43"/>
    </reaction>
</comment>
<keyword evidence="15" id="KW-0808">Transferase</keyword>
<dbReference type="RefSeq" id="WP_162851257.1">
    <property type="nucleotide sequence ID" value="NZ_MWIN01000018.1"/>
</dbReference>